<accession>A0A6J7RP89</accession>
<dbReference type="PANTHER" id="PTHR43240">
    <property type="entry name" value="1,4-DIHYDROXY-2-NAPHTHOYL-COA THIOESTERASE 1"/>
    <property type="match status" value="1"/>
</dbReference>
<proteinExistence type="predicted"/>
<dbReference type="Gene3D" id="3.10.129.10">
    <property type="entry name" value="Hotdog Thioesterase"/>
    <property type="match status" value="1"/>
</dbReference>
<dbReference type="GO" id="GO:0061522">
    <property type="term" value="F:1,4-dihydroxy-2-naphthoyl-CoA thioesterase activity"/>
    <property type="evidence" value="ECO:0007669"/>
    <property type="project" value="TreeGrafter"/>
</dbReference>
<dbReference type="EMBL" id="CAFBPM010000022">
    <property type="protein sequence ID" value="CAB5030783.1"/>
    <property type="molecule type" value="Genomic_DNA"/>
</dbReference>
<evidence type="ECO:0000313" key="5">
    <source>
        <dbReference type="EMBL" id="CAB5030783.1"/>
    </source>
</evidence>
<dbReference type="EMBL" id="CAFABE010000014">
    <property type="protein sequence ID" value="CAB4822103.1"/>
    <property type="molecule type" value="Genomic_DNA"/>
</dbReference>
<organism evidence="5">
    <name type="scientific">freshwater metagenome</name>
    <dbReference type="NCBI Taxonomy" id="449393"/>
    <lineage>
        <taxon>unclassified sequences</taxon>
        <taxon>metagenomes</taxon>
        <taxon>ecological metagenomes</taxon>
    </lineage>
</organism>
<evidence type="ECO:0000313" key="4">
    <source>
        <dbReference type="EMBL" id="CAB4866701.1"/>
    </source>
</evidence>
<dbReference type="InterPro" id="IPR003736">
    <property type="entry name" value="PAAI_dom"/>
</dbReference>
<evidence type="ECO:0000313" key="3">
    <source>
        <dbReference type="EMBL" id="CAB4822103.1"/>
    </source>
</evidence>
<dbReference type="CDD" id="cd03443">
    <property type="entry name" value="PaaI_thioesterase"/>
    <property type="match status" value="1"/>
</dbReference>
<reference evidence="5" key="1">
    <citation type="submission" date="2020-05" db="EMBL/GenBank/DDBJ databases">
        <authorList>
            <person name="Chiriac C."/>
            <person name="Salcher M."/>
            <person name="Ghai R."/>
            <person name="Kavagutti S V."/>
        </authorList>
    </citation>
    <scope>NUCLEOTIDE SEQUENCE</scope>
</reference>
<dbReference type="GO" id="GO:0005829">
    <property type="term" value="C:cytosol"/>
    <property type="evidence" value="ECO:0007669"/>
    <property type="project" value="TreeGrafter"/>
</dbReference>
<dbReference type="AlphaFoldDB" id="A0A6J7RP89"/>
<keyword evidence="1" id="KW-0378">Hydrolase</keyword>
<gene>
    <name evidence="3" type="ORF">UFOPK3164_00490</name>
    <name evidence="4" type="ORF">UFOPK3427_00535</name>
    <name evidence="5" type="ORF">UFOPK4112_01620</name>
</gene>
<dbReference type="Pfam" id="PF03061">
    <property type="entry name" value="4HBT"/>
    <property type="match status" value="1"/>
</dbReference>
<name>A0A6J7RP89_9ZZZZ</name>
<protein>
    <submittedName>
        <fullName evidence="5">Unannotated protein</fullName>
    </submittedName>
</protein>
<dbReference type="InterPro" id="IPR029069">
    <property type="entry name" value="HotDog_dom_sf"/>
</dbReference>
<dbReference type="InterPro" id="IPR006683">
    <property type="entry name" value="Thioestr_dom"/>
</dbReference>
<dbReference type="NCBIfam" id="TIGR00369">
    <property type="entry name" value="unchar_dom_1"/>
    <property type="match status" value="1"/>
</dbReference>
<dbReference type="PANTHER" id="PTHR43240:SF5">
    <property type="entry name" value="1,4-DIHYDROXY-2-NAPHTHOYL-COA THIOESTERASE 1"/>
    <property type="match status" value="1"/>
</dbReference>
<evidence type="ECO:0000256" key="1">
    <source>
        <dbReference type="ARBA" id="ARBA00022801"/>
    </source>
</evidence>
<evidence type="ECO:0000259" key="2">
    <source>
        <dbReference type="Pfam" id="PF03061"/>
    </source>
</evidence>
<dbReference type="SUPFAM" id="SSF54637">
    <property type="entry name" value="Thioesterase/thiol ester dehydrase-isomerase"/>
    <property type="match status" value="1"/>
</dbReference>
<feature type="domain" description="Thioesterase" evidence="2">
    <location>
        <begin position="49"/>
        <end position="125"/>
    </location>
</feature>
<sequence length="140" mass="14483">MPNEEESLDSAALVGNVGVHAQLGIEAVELSKDRVVLSLPIGSKVHQPYGILHGGVSALLAESAASIGAALNVASDKAVVGIELNASHLRSAVSGTLIATATPVRIGRTIHVWRIELTDESGRGICEARCSMAVIDRPAE</sequence>
<dbReference type="EMBL" id="CAFBLT010000001">
    <property type="protein sequence ID" value="CAB4866701.1"/>
    <property type="molecule type" value="Genomic_DNA"/>
</dbReference>